<dbReference type="GO" id="GO:0016787">
    <property type="term" value="F:hydrolase activity"/>
    <property type="evidence" value="ECO:0007669"/>
    <property type="project" value="UniProtKB-KW"/>
</dbReference>
<dbReference type="Proteomes" id="UP000181873">
    <property type="component" value="Unassembled WGS sequence"/>
</dbReference>
<accession>A0A1J9U8A6</accession>
<organism evidence="1 2">
    <name type="scientific">Bacillus albus</name>
    <dbReference type="NCBI Taxonomy" id="2026189"/>
    <lineage>
        <taxon>Bacteria</taxon>
        <taxon>Bacillati</taxon>
        <taxon>Bacillota</taxon>
        <taxon>Bacilli</taxon>
        <taxon>Bacillales</taxon>
        <taxon>Bacillaceae</taxon>
        <taxon>Bacillus</taxon>
        <taxon>Bacillus cereus group</taxon>
    </lineage>
</organism>
<keyword evidence="1" id="KW-0378">Hydrolase</keyword>
<evidence type="ECO:0000313" key="1">
    <source>
        <dbReference type="EMBL" id="OJD59844.1"/>
    </source>
</evidence>
<proteinExistence type="predicted"/>
<dbReference type="RefSeq" id="WP_071758818.1">
    <property type="nucleotide sequence ID" value="NZ_CBCSIO010000006.1"/>
</dbReference>
<reference evidence="1 2" key="1">
    <citation type="submission" date="2016-06" db="EMBL/GenBank/DDBJ databases">
        <title>First insights into the genetic diversity and population structure of in the Bacillus cereus group bacteria from diverse marine environments.</title>
        <authorList>
            <person name="Liu Y."/>
            <person name="Lai Q."/>
            <person name="Shao Z."/>
        </authorList>
    </citation>
    <scope>NUCLEOTIDE SEQUENCE [LARGE SCALE GENOMIC DNA]</scope>
    <source>
        <strain evidence="1 2">N35-10-2</strain>
    </source>
</reference>
<name>A0A1J9U8A6_9BACI</name>
<protein>
    <submittedName>
        <fullName evidence="1">Hydrolase</fullName>
    </submittedName>
</protein>
<dbReference type="EMBL" id="MAOE01000111">
    <property type="protein sequence ID" value="OJD59844.1"/>
    <property type="molecule type" value="Genomic_DNA"/>
</dbReference>
<comment type="caution">
    <text evidence="1">The sequence shown here is derived from an EMBL/GenBank/DDBJ whole genome shotgun (WGS) entry which is preliminary data.</text>
</comment>
<sequence>MDSVLNGKIAVLDLMPIDKKAYIKYLKPHEKANKKTSIDVNRFKYYKLHGKNPMFYSIEYLMQTPIKELLERDRVNQLGWVKTDETH</sequence>
<dbReference type="AlphaFoldDB" id="A0A1J9U8A6"/>
<evidence type="ECO:0000313" key="2">
    <source>
        <dbReference type="Proteomes" id="UP000181873"/>
    </source>
</evidence>
<gene>
    <name evidence="1" type="ORF">BAU25_17695</name>
</gene>